<sequence length="372" mass="41893">MLRPAPRRGNEHVACSEPEAVKNNHVAKKGDSLGGESDVEDRSISVLMEDTNNDDLTKICESDWNYNPSRFLWLLLFSAIAECVTTCYTPEIRIINTSMNVRATALNILGCFLDGIFYSLENSARGMSFSFTKEFRSAYLGVLTSYSFMVDHARALSNESFQYGHLYIPVSLYAGCLSFFCGRFFAQRFPRLHIAPKAYNALISFLQTNLITLIILFISLTILRATFGPEGFVRDPKDPQFVGDFKVHDGQELLLGIFMSCSAILWSEHIYDRLRGARAYSVDWSSLGCNALSCFFLYGTYTTKEYLPEFIEHNLLMLKFVSSFCGSLSCFSACVTHISLLWTDGKHLAAVLNFASQTCVAFAFVNLLRIRN</sequence>
<accession>F0WUE3</accession>
<evidence type="ECO:0000256" key="1">
    <source>
        <dbReference type="SAM" id="Phobius"/>
    </source>
</evidence>
<feature type="transmembrane region" description="Helical" evidence="1">
    <location>
        <begin position="198"/>
        <end position="223"/>
    </location>
</feature>
<dbReference type="EMBL" id="FR824316">
    <property type="protein sequence ID" value="CCA25023.1"/>
    <property type="molecule type" value="Genomic_DNA"/>
</dbReference>
<evidence type="ECO:0000313" key="2">
    <source>
        <dbReference type="EMBL" id="CCA25023.1"/>
    </source>
</evidence>
<gene>
    <name evidence="2" type="primary">AlNc14C271G9964</name>
    <name evidence="2" type="ORF">ALNC14_111670</name>
</gene>
<protein>
    <submittedName>
        <fullName evidence="2">Uncharacterized protein AlNc14C271G9964</fullName>
    </submittedName>
</protein>
<reference evidence="2" key="1">
    <citation type="journal article" date="2011" name="PLoS Biol.">
        <title>Gene gain and loss during evolution of obligate parasitism in the white rust pathogen of Arabidopsis thaliana.</title>
        <authorList>
            <person name="Kemen E."/>
            <person name="Gardiner A."/>
            <person name="Schultz-Larsen T."/>
            <person name="Kemen A.C."/>
            <person name="Balmuth A.L."/>
            <person name="Robert-Seilaniantz A."/>
            <person name="Bailey K."/>
            <person name="Holub E."/>
            <person name="Studholme D.J."/>
            <person name="Maclean D."/>
            <person name="Jones J.D."/>
        </authorList>
    </citation>
    <scope>NUCLEOTIDE SEQUENCE</scope>
</reference>
<keyword evidence="1" id="KW-1133">Transmembrane helix</keyword>
<feature type="transmembrane region" description="Helical" evidence="1">
    <location>
        <begin position="320"/>
        <end position="342"/>
    </location>
</feature>
<organism evidence="2">
    <name type="scientific">Albugo laibachii Nc14</name>
    <dbReference type="NCBI Taxonomy" id="890382"/>
    <lineage>
        <taxon>Eukaryota</taxon>
        <taxon>Sar</taxon>
        <taxon>Stramenopiles</taxon>
        <taxon>Oomycota</taxon>
        <taxon>Peronosporomycetes</taxon>
        <taxon>Albuginales</taxon>
        <taxon>Albuginaceae</taxon>
        <taxon>Albugo</taxon>
    </lineage>
</organism>
<feature type="transmembrane region" description="Helical" evidence="1">
    <location>
        <begin position="166"/>
        <end position="186"/>
    </location>
</feature>
<keyword evidence="1" id="KW-0812">Transmembrane</keyword>
<reference evidence="2" key="2">
    <citation type="submission" date="2011-02" db="EMBL/GenBank/DDBJ databases">
        <authorList>
            <person name="MacLean D."/>
        </authorList>
    </citation>
    <scope>NUCLEOTIDE SEQUENCE</scope>
</reference>
<proteinExistence type="predicted"/>
<name>F0WUE3_9STRA</name>
<dbReference type="AlphaFoldDB" id="F0WUE3"/>
<dbReference type="HOGENOM" id="CLU_066990_0_0_1"/>
<feature type="transmembrane region" description="Helical" evidence="1">
    <location>
        <begin position="348"/>
        <end position="368"/>
    </location>
</feature>
<keyword evidence="1" id="KW-0472">Membrane</keyword>